<keyword evidence="3" id="KW-1185">Reference proteome</keyword>
<organism evidence="2 3">
    <name type="scientific">Aquimarina gracilis</name>
    <dbReference type="NCBI Taxonomy" id="874422"/>
    <lineage>
        <taxon>Bacteria</taxon>
        <taxon>Pseudomonadati</taxon>
        <taxon>Bacteroidota</taxon>
        <taxon>Flavobacteriia</taxon>
        <taxon>Flavobacteriales</taxon>
        <taxon>Flavobacteriaceae</taxon>
        <taxon>Aquimarina</taxon>
    </lineage>
</organism>
<dbReference type="Pfam" id="PF08818">
    <property type="entry name" value="DUF1801"/>
    <property type="match status" value="1"/>
</dbReference>
<dbReference type="SUPFAM" id="SSF159888">
    <property type="entry name" value="YdhG-like"/>
    <property type="match status" value="1"/>
</dbReference>
<dbReference type="RefSeq" id="WP_324179118.1">
    <property type="nucleotide sequence ID" value="NZ_BAABAW010000008.1"/>
</dbReference>
<reference evidence="2 3" key="1">
    <citation type="journal article" date="2013" name="Int. J. Syst. Evol. Microbiol.">
        <title>Aquimarina gracilis sp. nov., isolated from the gut microflora of a mussel, Mytilus coruscus, and emended description of Aquimarina spongiae.</title>
        <authorList>
            <person name="Park S.C."/>
            <person name="Choe H.N."/>
            <person name="Baik K.S."/>
            <person name="Seong C.N."/>
        </authorList>
    </citation>
    <scope>NUCLEOTIDE SEQUENCE [LARGE SCALE GENOMIC DNA]</scope>
    <source>
        <strain evidence="2 3">PSC32</strain>
    </source>
</reference>
<protein>
    <submittedName>
        <fullName evidence="2">DUF1801 domain-containing protein</fullName>
    </submittedName>
</protein>
<dbReference type="EMBL" id="JAYKLX010000003">
    <property type="protein sequence ID" value="MEB3345084.1"/>
    <property type="molecule type" value="Genomic_DNA"/>
</dbReference>
<feature type="domain" description="YdhG-like" evidence="1">
    <location>
        <begin position="6"/>
        <end position="84"/>
    </location>
</feature>
<evidence type="ECO:0000313" key="2">
    <source>
        <dbReference type="EMBL" id="MEB3345084.1"/>
    </source>
</evidence>
<accession>A0ABU5ZST1</accession>
<dbReference type="Proteomes" id="UP001327027">
    <property type="component" value="Unassembled WGS sequence"/>
</dbReference>
<evidence type="ECO:0000313" key="3">
    <source>
        <dbReference type="Proteomes" id="UP001327027"/>
    </source>
</evidence>
<name>A0ABU5ZST1_9FLAO</name>
<gene>
    <name evidence="2" type="ORF">U6A24_06410</name>
</gene>
<dbReference type="InterPro" id="IPR014922">
    <property type="entry name" value="YdhG-like"/>
</dbReference>
<dbReference type="Gene3D" id="3.90.1150.200">
    <property type="match status" value="1"/>
</dbReference>
<proteinExistence type="predicted"/>
<evidence type="ECO:0000259" key="1">
    <source>
        <dbReference type="Pfam" id="PF08818"/>
    </source>
</evidence>
<sequence>MEEDWRKEKVILIHNMILKEQGLKEYINYKMLAYGDGKQEPLLHLNAQKNYVSLYVGNIDKVEKARELLNPFDMGKGCIRIKKTLP</sequence>
<comment type="caution">
    <text evidence="2">The sequence shown here is derived from an EMBL/GenBank/DDBJ whole genome shotgun (WGS) entry which is preliminary data.</text>
</comment>